<evidence type="ECO:0000256" key="4">
    <source>
        <dbReference type="ARBA" id="ARBA00022475"/>
    </source>
</evidence>
<dbReference type="FunFam" id="1.20.1250.20:FF:000082">
    <property type="entry name" value="MFS multidrug transporter, putative"/>
    <property type="match status" value="1"/>
</dbReference>
<feature type="transmembrane region" description="Helical" evidence="8">
    <location>
        <begin position="138"/>
        <end position="159"/>
    </location>
</feature>
<dbReference type="PROSITE" id="PS50850">
    <property type="entry name" value="MFS"/>
    <property type="match status" value="1"/>
</dbReference>
<evidence type="ECO:0000256" key="8">
    <source>
        <dbReference type="SAM" id="Phobius"/>
    </source>
</evidence>
<dbReference type="Proteomes" id="UP000813444">
    <property type="component" value="Unassembled WGS sequence"/>
</dbReference>
<dbReference type="EMBL" id="JAGPNK010000012">
    <property type="protein sequence ID" value="KAH7310679.1"/>
    <property type="molecule type" value="Genomic_DNA"/>
</dbReference>
<dbReference type="InterPro" id="IPR020846">
    <property type="entry name" value="MFS_dom"/>
</dbReference>
<feature type="transmembrane region" description="Helical" evidence="8">
    <location>
        <begin position="108"/>
        <end position="126"/>
    </location>
</feature>
<evidence type="ECO:0000259" key="9">
    <source>
        <dbReference type="PROSITE" id="PS50850"/>
    </source>
</evidence>
<reference evidence="10" key="1">
    <citation type="journal article" date="2021" name="Nat. Commun.">
        <title>Genetic determinants of endophytism in the Arabidopsis root mycobiome.</title>
        <authorList>
            <person name="Mesny F."/>
            <person name="Miyauchi S."/>
            <person name="Thiergart T."/>
            <person name="Pickel B."/>
            <person name="Atanasova L."/>
            <person name="Karlsson M."/>
            <person name="Huettel B."/>
            <person name="Barry K.W."/>
            <person name="Haridas S."/>
            <person name="Chen C."/>
            <person name="Bauer D."/>
            <person name="Andreopoulos W."/>
            <person name="Pangilinan J."/>
            <person name="LaButti K."/>
            <person name="Riley R."/>
            <person name="Lipzen A."/>
            <person name="Clum A."/>
            <person name="Drula E."/>
            <person name="Henrissat B."/>
            <person name="Kohler A."/>
            <person name="Grigoriev I.V."/>
            <person name="Martin F.M."/>
            <person name="Hacquard S."/>
        </authorList>
    </citation>
    <scope>NUCLEOTIDE SEQUENCE</scope>
    <source>
        <strain evidence="10">MPI-CAGE-CH-0235</strain>
    </source>
</reference>
<keyword evidence="7 8" id="KW-0472">Membrane</keyword>
<protein>
    <submittedName>
        <fullName evidence="10">Major facilitator superfamily domain-containing protein</fullName>
    </submittedName>
</protein>
<feature type="transmembrane region" description="Helical" evidence="8">
    <location>
        <begin position="53"/>
        <end position="70"/>
    </location>
</feature>
<dbReference type="InterPro" id="IPR011701">
    <property type="entry name" value="MFS"/>
</dbReference>
<feature type="transmembrane region" description="Helical" evidence="8">
    <location>
        <begin position="351"/>
        <end position="378"/>
    </location>
</feature>
<keyword evidence="11" id="KW-1185">Reference proteome</keyword>
<evidence type="ECO:0000256" key="1">
    <source>
        <dbReference type="ARBA" id="ARBA00004141"/>
    </source>
</evidence>
<evidence type="ECO:0000313" key="10">
    <source>
        <dbReference type="EMBL" id="KAH7310679.1"/>
    </source>
</evidence>
<evidence type="ECO:0000256" key="6">
    <source>
        <dbReference type="ARBA" id="ARBA00022989"/>
    </source>
</evidence>
<name>A0A8K0SPR3_9HYPO</name>
<feature type="transmembrane region" description="Helical" evidence="8">
    <location>
        <begin position="326"/>
        <end position="345"/>
    </location>
</feature>
<keyword evidence="6 8" id="KW-1133">Transmembrane helix</keyword>
<sequence>SPFSWNMTRKIVVLSCAFTAASMAAYSAGAYALGASQLRPRWGLTDVEFNCGITIFAAAFAVAPVALAPFSETYGRYWVYVASGVVFFLGTAGCAFADSFAAMLVSRLIAGVGASVSATITGGVIGDLFRKEQRNTPMALFSFAIFGGTGLGTLLSGLVVDRLGWRWIFHLQLIAVGSTTLAIALFFQETRSNVILQRKCKALNRLNRGTRVSGRPVQFRSEIEVHKISPRVIWGNFVFPLKLLVTESIVFWFSAWVSFAWSILYMQFSSIGITFRTAYHFDNSQVGMVYVAVIVGGAAAAAVAIIQDSLARRFWPSRMATPEGRLLLPCIQSVFLPIGLLWFGWTARSTILWISPAVAIASSTMAIFSIYLAVFNYLADSYGPYASSALAAQSMCRNLLSSIFPLFTHAMFANLGFHGAGSLLGGISLLLTAIPWILTLYGEKIRSRSPFAGKL</sequence>
<comment type="caution">
    <text evidence="10">The sequence shown here is derived from an EMBL/GenBank/DDBJ whole genome shotgun (WGS) entry which is preliminary data.</text>
</comment>
<organism evidence="10 11">
    <name type="scientific">Stachybotrys elegans</name>
    <dbReference type="NCBI Taxonomy" id="80388"/>
    <lineage>
        <taxon>Eukaryota</taxon>
        <taxon>Fungi</taxon>
        <taxon>Dikarya</taxon>
        <taxon>Ascomycota</taxon>
        <taxon>Pezizomycotina</taxon>
        <taxon>Sordariomycetes</taxon>
        <taxon>Hypocreomycetidae</taxon>
        <taxon>Hypocreales</taxon>
        <taxon>Stachybotryaceae</taxon>
        <taxon>Stachybotrys</taxon>
    </lineage>
</organism>
<dbReference type="OrthoDB" id="6770063at2759"/>
<gene>
    <name evidence="10" type="ORF">B0I35DRAFT_340614</name>
</gene>
<feature type="domain" description="Major facilitator superfamily (MFS) profile" evidence="9">
    <location>
        <begin position="13"/>
        <end position="443"/>
    </location>
</feature>
<comment type="subcellular location">
    <subcellularLocation>
        <location evidence="2">Cell membrane</location>
    </subcellularLocation>
    <subcellularLocation>
        <location evidence="1">Membrane</location>
        <topology evidence="1">Multi-pass membrane protein</topology>
    </subcellularLocation>
</comment>
<feature type="transmembrane region" description="Helical" evidence="8">
    <location>
        <begin position="249"/>
        <end position="268"/>
    </location>
</feature>
<comment type="similarity">
    <text evidence="3">Belongs to the major facilitator superfamily.</text>
</comment>
<accession>A0A8K0SPR3</accession>
<feature type="transmembrane region" description="Helical" evidence="8">
    <location>
        <begin position="399"/>
        <end position="417"/>
    </location>
</feature>
<dbReference type="Pfam" id="PF07690">
    <property type="entry name" value="MFS_1"/>
    <property type="match status" value="1"/>
</dbReference>
<dbReference type="PANTHER" id="PTHR23502">
    <property type="entry name" value="MAJOR FACILITATOR SUPERFAMILY"/>
    <property type="match status" value="1"/>
</dbReference>
<keyword evidence="5 8" id="KW-0812">Transmembrane</keyword>
<dbReference type="GO" id="GO:0005886">
    <property type="term" value="C:plasma membrane"/>
    <property type="evidence" value="ECO:0007669"/>
    <property type="project" value="UniProtKB-SubCell"/>
</dbReference>
<dbReference type="GO" id="GO:0022857">
    <property type="term" value="F:transmembrane transporter activity"/>
    <property type="evidence" value="ECO:0007669"/>
    <property type="project" value="InterPro"/>
</dbReference>
<keyword evidence="4" id="KW-1003">Cell membrane</keyword>
<evidence type="ECO:0000256" key="3">
    <source>
        <dbReference type="ARBA" id="ARBA00008335"/>
    </source>
</evidence>
<evidence type="ECO:0000256" key="7">
    <source>
        <dbReference type="ARBA" id="ARBA00023136"/>
    </source>
</evidence>
<feature type="transmembrane region" description="Helical" evidence="8">
    <location>
        <begin position="165"/>
        <end position="187"/>
    </location>
</feature>
<dbReference type="InterPro" id="IPR036259">
    <property type="entry name" value="MFS_trans_sf"/>
</dbReference>
<feature type="non-terminal residue" evidence="10">
    <location>
        <position position="1"/>
    </location>
</feature>
<dbReference type="AlphaFoldDB" id="A0A8K0SPR3"/>
<feature type="transmembrane region" description="Helical" evidence="8">
    <location>
        <begin position="77"/>
        <end position="102"/>
    </location>
</feature>
<evidence type="ECO:0000256" key="5">
    <source>
        <dbReference type="ARBA" id="ARBA00022692"/>
    </source>
</evidence>
<dbReference type="Gene3D" id="1.20.1250.20">
    <property type="entry name" value="MFS general substrate transporter like domains"/>
    <property type="match status" value="1"/>
</dbReference>
<dbReference type="SUPFAM" id="SSF103473">
    <property type="entry name" value="MFS general substrate transporter"/>
    <property type="match status" value="1"/>
</dbReference>
<feature type="transmembrane region" description="Helical" evidence="8">
    <location>
        <begin position="423"/>
        <end position="441"/>
    </location>
</feature>
<dbReference type="PANTHER" id="PTHR23502:SF134">
    <property type="entry name" value="MAJOR FACILITATOR SUPERFAMILY (MFS) PROFILE DOMAIN-CONTAINING PROTEIN-RELATED"/>
    <property type="match status" value="1"/>
</dbReference>
<evidence type="ECO:0000313" key="11">
    <source>
        <dbReference type="Proteomes" id="UP000813444"/>
    </source>
</evidence>
<feature type="non-terminal residue" evidence="10">
    <location>
        <position position="455"/>
    </location>
</feature>
<evidence type="ECO:0000256" key="2">
    <source>
        <dbReference type="ARBA" id="ARBA00004236"/>
    </source>
</evidence>
<proteinExistence type="inferred from homology"/>
<feature type="transmembrane region" description="Helical" evidence="8">
    <location>
        <begin position="288"/>
        <end position="306"/>
    </location>
</feature>